<name>A0A5B7FNZ2_PORTR</name>
<evidence type="ECO:0000313" key="2">
    <source>
        <dbReference type="Proteomes" id="UP000324222"/>
    </source>
</evidence>
<accession>A0A5B7FNZ2</accession>
<evidence type="ECO:0000313" key="1">
    <source>
        <dbReference type="EMBL" id="MPC46084.1"/>
    </source>
</evidence>
<reference evidence="1 2" key="1">
    <citation type="submission" date="2019-05" db="EMBL/GenBank/DDBJ databases">
        <title>Another draft genome of Portunus trituberculatus and its Hox gene families provides insights of decapod evolution.</title>
        <authorList>
            <person name="Jeong J.-H."/>
            <person name="Song I."/>
            <person name="Kim S."/>
            <person name="Choi T."/>
            <person name="Kim D."/>
            <person name="Ryu S."/>
            <person name="Kim W."/>
        </authorList>
    </citation>
    <scope>NUCLEOTIDE SEQUENCE [LARGE SCALE GENOMIC DNA]</scope>
    <source>
        <tissue evidence="1">Muscle</tissue>
    </source>
</reference>
<comment type="caution">
    <text evidence="1">The sequence shown here is derived from an EMBL/GenBank/DDBJ whole genome shotgun (WGS) entry which is preliminary data.</text>
</comment>
<sequence>MDSALAMGKTQMSWEHAFKWSLFHYSDFVVHGMDCGRLTLSIKKTAKDFASPKRKEEPDIGEPDKANIIMAFEHNLIALPSYMK</sequence>
<proteinExistence type="predicted"/>
<dbReference type="Proteomes" id="UP000324222">
    <property type="component" value="Unassembled WGS sequence"/>
</dbReference>
<dbReference type="EMBL" id="VSRR010007038">
    <property type="protein sequence ID" value="MPC46084.1"/>
    <property type="molecule type" value="Genomic_DNA"/>
</dbReference>
<gene>
    <name evidence="1" type="ORF">E2C01_039793</name>
</gene>
<organism evidence="1 2">
    <name type="scientific">Portunus trituberculatus</name>
    <name type="common">Swimming crab</name>
    <name type="synonym">Neptunus trituberculatus</name>
    <dbReference type="NCBI Taxonomy" id="210409"/>
    <lineage>
        <taxon>Eukaryota</taxon>
        <taxon>Metazoa</taxon>
        <taxon>Ecdysozoa</taxon>
        <taxon>Arthropoda</taxon>
        <taxon>Crustacea</taxon>
        <taxon>Multicrustacea</taxon>
        <taxon>Malacostraca</taxon>
        <taxon>Eumalacostraca</taxon>
        <taxon>Eucarida</taxon>
        <taxon>Decapoda</taxon>
        <taxon>Pleocyemata</taxon>
        <taxon>Brachyura</taxon>
        <taxon>Eubrachyura</taxon>
        <taxon>Portunoidea</taxon>
        <taxon>Portunidae</taxon>
        <taxon>Portuninae</taxon>
        <taxon>Portunus</taxon>
    </lineage>
</organism>
<keyword evidence="2" id="KW-1185">Reference proteome</keyword>
<dbReference type="AlphaFoldDB" id="A0A5B7FNZ2"/>
<protein>
    <submittedName>
        <fullName evidence="1">Uncharacterized protein</fullName>
    </submittedName>
</protein>